<feature type="region of interest" description="Disordered" evidence="1">
    <location>
        <begin position="1"/>
        <end position="35"/>
    </location>
</feature>
<feature type="compositionally biased region" description="Polar residues" evidence="1">
    <location>
        <begin position="1"/>
        <end position="16"/>
    </location>
</feature>
<keyword evidence="3" id="KW-1185">Reference proteome</keyword>
<reference evidence="2 3" key="1">
    <citation type="journal article" date="2022" name="bioRxiv">
        <title>Genomics of Preaxostyla Flagellates Illuminates Evolutionary Transitions and the Path Towards Mitochondrial Loss.</title>
        <authorList>
            <person name="Novak L.V.F."/>
            <person name="Treitli S.C."/>
            <person name="Pyrih J."/>
            <person name="Halakuc P."/>
            <person name="Pipaliya S.V."/>
            <person name="Vacek V."/>
            <person name="Brzon O."/>
            <person name="Soukal P."/>
            <person name="Eme L."/>
            <person name="Dacks J.B."/>
            <person name="Karnkowska A."/>
            <person name="Elias M."/>
            <person name="Hampl V."/>
        </authorList>
    </citation>
    <scope>NUCLEOTIDE SEQUENCE [LARGE SCALE GENOMIC DNA]</scope>
    <source>
        <strain evidence="2">NAU3</strain>
        <tissue evidence="2">Gut</tissue>
    </source>
</reference>
<accession>A0ABQ9XPY4</accession>
<protein>
    <submittedName>
        <fullName evidence="2">Uncharacterized protein</fullName>
    </submittedName>
</protein>
<organism evidence="2 3">
    <name type="scientific">Blattamonas nauphoetae</name>
    <dbReference type="NCBI Taxonomy" id="2049346"/>
    <lineage>
        <taxon>Eukaryota</taxon>
        <taxon>Metamonada</taxon>
        <taxon>Preaxostyla</taxon>
        <taxon>Oxymonadida</taxon>
        <taxon>Blattamonas</taxon>
    </lineage>
</organism>
<dbReference type="Proteomes" id="UP001281761">
    <property type="component" value="Unassembled WGS sequence"/>
</dbReference>
<gene>
    <name evidence="2" type="ORF">BLNAU_12868</name>
</gene>
<dbReference type="EMBL" id="JARBJD010000107">
    <property type="protein sequence ID" value="KAK2952165.1"/>
    <property type="molecule type" value="Genomic_DNA"/>
</dbReference>
<sequence length="146" mass="16341">MSTSSQLHSPTLISRSRINKSELSSPSRVLSSNSDVIRRDGEEKFLKVQHSAAEGGVDKPWCDDGTQHPQYLRRLTRKEGEAAQEGQERHTRTVNAMINRVTVGFVVRNGERAKNGSLPVDGRFGTVWAAESRNEHRKEEEQVTTA</sequence>
<feature type="compositionally biased region" description="Low complexity" evidence="1">
    <location>
        <begin position="21"/>
        <end position="34"/>
    </location>
</feature>
<evidence type="ECO:0000256" key="1">
    <source>
        <dbReference type="SAM" id="MobiDB-lite"/>
    </source>
</evidence>
<evidence type="ECO:0000313" key="2">
    <source>
        <dbReference type="EMBL" id="KAK2952165.1"/>
    </source>
</evidence>
<proteinExistence type="predicted"/>
<name>A0ABQ9XPY4_9EUKA</name>
<evidence type="ECO:0000313" key="3">
    <source>
        <dbReference type="Proteomes" id="UP001281761"/>
    </source>
</evidence>
<comment type="caution">
    <text evidence="2">The sequence shown here is derived from an EMBL/GenBank/DDBJ whole genome shotgun (WGS) entry which is preliminary data.</text>
</comment>